<reference evidence="2 3" key="1">
    <citation type="submission" date="2019-03" db="EMBL/GenBank/DDBJ databases">
        <title>First draft genome of Liparis tanakae, snailfish: a comprehensive survey of snailfish specific genes.</title>
        <authorList>
            <person name="Kim W."/>
            <person name="Song I."/>
            <person name="Jeong J.-H."/>
            <person name="Kim D."/>
            <person name="Kim S."/>
            <person name="Ryu S."/>
            <person name="Song J.Y."/>
            <person name="Lee S.K."/>
        </authorList>
    </citation>
    <scope>NUCLEOTIDE SEQUENCE [LARGE SCALE GENOMIC DNA]</scope>
    <source>
        <tissue evidence="2">Muscle</tissue>
    </source>
</reference>
<evidence type="ECO:0000313" key="2">
    <source>
        <dbReference type="EMBL" id="TNN36469.1"/>
    </source>
</evidence>
<evidence type="ECO:0000313" key="3">
    <source>
        <dbReference type="Proteomes" id="UP000314294"/>
    </source>
</evidence>
<proteinExistence type="predicted"/>
<dbReference type="AlphaFoldDB" id="A0A4Z2F5S7"/>
<gene>
    <name evidence="2" type="ORF">EYF80_053366</name>
</gene>
<keyword evidence="3" id="KW-1185">Reference proteome</keyword>
<accession>A0A4Z2F5S7</accession>
<dbReference type="EMBL" id="SRLO01001615">
    <property type="protein sequence ID" value="TNN36469.1"/>
    <property type="molecule type" value="Genomic_DNA"/>
</dbReference>
<name>A0A4Z2F5S7_9TELE</name>
<feature type="region of interest" description="Disordered" evidence="1">
    <location>
        <begin position="1"/>
        <end position="22"/>
    </location>
</feature>
<dbReference type="Proteomes" id="UP000314294">
    <property type="component" value="Unassembled WGS sequence"/>
</dbReference>
<comment type="caution">
    <text evidence="2">The sequence shown here is derived from an EMBL/GenBank/DDBJ whole genome shotgun (WGS) entry which is preliminary data.</text>
</comment>
<evidence type="ECO:0000256" key="1">
    <source>
        <dbReference type="SAM" id="MobiDB-lite"/>
    </source>
</evidence>
<organism evidence="2 3">
    <name type="scientific">Liparis tanakae</name>
    <name type="common">Tanaka's snailfish</name>
    <dbReference type="NCBI Taxonomy" id="230148"/>
    <lineage>
        <taxon>Eukaryota</taxon>
        <taxon>Metazoa</taxon>
        <taxon>Chordata</taxon>
        <taxon>Craniata</taxon>
        <taxon>Vertebrata</taxon>
        <taxon>Euteleostomi</taxon>
        <taxon>Actinopterygii</taxon>
        <taxon>Neopterygii</taxon>
        <taxon>Teleostei</taxon>
        <taxon>Neoteleostei</taxon>
        <taxon>Acanthomorphata</taxon>
        <taxon>Eupercaria</taxon>
        <taxon>Perciformes</taxon>
        <taxon>Cottioidei</taxon>
        <taxon>Cottales</taxon>
        <taxon>Liparidae</taxon>
        <taxon>Liparis</taxon>
    </lineage>
</organism>
<sequence>MRVFSSFHPSLFGISDSSSRDGKRGLVLRHIGTRGRQGEINERKSQSWFRPSEIFCSLESIWASFCCRSASSPRPEKSTLNSAMMESMI</sequence>
<protein>
    <submittedName>
        <fullName evidence="2">Uncharacterized protein</fullName>
    </submittedName>
</protein>